<name>A0A382ZIH3_9ZZZZ</name>
<organism evidence="1">
    <name type="scientific">marine metagenome</name>
    <dbReference type="NCBI Taxonomy" id="408172"/>
    <lineage>
        <taxon>unclassified sequences</taxon>
        <taxon>metagenomes</taxon>
        <taxon>ecological metagenomes</taxon>
    </lineage>
</organism>
<proteinExistence type="predicted"/>
<feature type="non-terminal residue" evidence="1">
    <location>
        <position position="32"/>
    </location>
</feature>
<reference evidence="1" key="1">
    <citation type="submission" date="2018-05" db="EMBL/GenBank/DDBJ databases">
        <authorList>
            <person name="Lanie J.A."/>
            <person name="Ng W.-L."/>
            <person name="Kazmierczak K.M."/>
            <person name="Andrzejewski T.M."/>
            <person name="Davidsen T.M."/>
            <person name="Wayne K.J."/>
            <person name="Tettelin H."/>
            <person name="Glass J.I."/>
            <person name="Rusch D."/>
            <person name="Podicherti R."/>
            <person name="Tsui H.-C.T."/>
            <person name="Winkler M.E."/>
        </authorList>
    </citation>
    <scope>NUCLEOTIDE SEQUENCE</scope>
</reference>
<evidence type="ECO:0000313" key="1">
    <source>
        <dbReference type="EMBL" id="SVD95261.1"/>
    </source>
</evidence>
<dbReference type="AlphaFoldDB" id="A0A382ZIH3"/>
<gene>
    <name evidence="1" type="ORF">METZ01_LOCUS448115</name>
</gene>
<protein>
    <submittedName>
        <fullName evidence="1">Uncharacterized protein</fullName>
    </submittedName>
</protein>
<sequence length="32" mass="3652">MRNVFFFLLTVVTAVSNHASSFLTIHRLLSET</sequence>
<dbReference type="EMBL" id="UINC01184171">
    <property type="protein sequence ID" value="SVD95261.1"/>
    <property type="molecule type" value="Genomic_DNA"/>
</dbReference>
<accession>A0A382ZIH3</accession>